<feature type="compositionally biased region" description="Basic and acidic residues" evidence="1">
    <location>
        <begin position="37"/>
        <end position="47"/>
    </location>
</feature>
<evidence type="ECO:0000313" key="3">
    <source>
        <dbReference type="Proteomes" id="UP001372834"/>
    </source>
</evidence>
<comment type="caution">
    <text evidence="2">The sequence shown here is derived from an EMBL/GenBank/DDBJ whole genome shotgun (WGS) entry which is preliminary data.</text>
</comment>
<gene>
    <name evidence="2" type="ORF">RUM43_011922</name>
</gene>
<proteinExistence type="predicted"/>
<dbReference type="Proteomes" id="UP001372834">
    <property type="component" value="Unassembled WGS sequence"/>
</dbReference>
<evidence type="ECO:0000256" key="1">
    <source>
        <dbReference type="SAM" id="MobiDB-lite"/>
    </source>
</evidence>
<name>A0AAN8NYY8_POLSC</name>
<feature type="region of interest" description="Disordered" evidence="1">
    <location>
        <begin position="1"/>
        <end position="66"/>
    </location>
</feature>
<feature type="region of interest" description="Disordered" evidence="1">
    <location>
        <begin position="85"/>
        <end position="129"/>
    </location>
</feature>
<organism evidence="2 3">
    <name type="scientific">Polyplax serrata</name>
    <name type="common">Common mouse louse</name>
    <dbReference type="NCBI Taxonomy" id="468196"/>
    <lineage>
        <taxon>Eukaryota</taxon>
        <taxon>Metazoa</taxon>
        <taxon>Ecdysozoa</taxon>
        <taxon>Arthropoda</taxon>
        <taxon>Hexapoda</taxon>
        <taxon>Insecta</taxon>
        <taxon>Pterygota</taxon>
        <taxon>Neoptera</taxon>
        <taxon>Paraneoptera</taxon>
        <taxon>Psocodea</taxon>
        <taxon>Troctomorpha</taxon>
        <taxon>Phthiraptera</taxon>
        <taxon>Anoplura</taxon>
        <taxon>Polyplacidae</taxon>
        <taxon>Polyplax</taxon>
    </lineage>
</organism>
<dbReference type="EMBL" id="JAWJWE010000005">
    <property type="protein sequence ID" value="KAK6634521.1"/>
    <property type="molecule type" value="Genomic_DNA"/>
</dbReference>
<protein>
    <submittedName>
        <fullName evidence="2">Uncharacterized protein</fullName>
    </submittedName>
</protein>
<dbReference type="AlphaFoldDB" id="A0AAN8NYY8"/>
<evidence type="ECO:0000313" key="2">
    <source>
        <dbReference type="EMBL" id="KAK6634521.1"/>
    </source>
</evidence>
<reference evidence="2 3" key="1">
    <citation type="submission" date="2023-10" db="EMBL/GenBank/DDBJ databases">
        <title>Genomes of two closely related lineages of the louse Polyplax serrata with different host specificities.</title>
        <authorList>
            <person name="Martinu J."/>
            <person name="Tarabai H."/>
            <person name="Stefka J."/>
            <person name="Hypsa V."/>
        </authorList>
    </citation>
    <scope>NUCLEOTIDE SEQUENCE [LARGE SCALE GENOMIC DNA]</scope>
    <source>
        <strain evidence="2">HR10_N</strain>
    </source>
</reference>
<feature type="compositionally biased region" description="Basic and acidic residues" evidence="1">
    <location>
        <begin position="10"/>
        <end position="20"/>
    </location>
</feature>
<sequence>MKNPPARGMGKVEVKREVETRSQVTSGNSYQNTARSNPKEAHSKCQDRYLGTSGRDEKIGRNGNNETINKIYIIKNYYITIENEESRKEKAKSHSPKSNCDRRLPFSGEEDPSRVTQTPPPPSVFVNET</sequence>
<accession>A0AAN8NYY8</accession>
<feature type="compositionally biased region" description="Polar residues" evidence="1">
    <location>
        <begin position="21"/>
        <end position="36"/>
    </location>
</feature>